<evidence type="ECO:0000256" key="1">
    <source>
        <dbReference type="ARBA" id="ARBA00001946"/>
    </source>
</evidence>
<gene>
    <name evidence="12" type="primary">rfbA</name>
    <name evidence="12" type="ORF">SSU1300283_01672</name>
</gene>
<dbReference type="GO" id="GO:0046872">
    <property type="term" value="F:metal ion binding"/>
    <property type="evidence" value="ECO:0007669"/>
    <property type="project" value="UniProtKB-KW"/>
</dbReference>
<dbReference type="FunFam" id="3.90.550.10:FF:000023">
    <property type="entry name" value="Glucose-1-phosphate thymidylyltransferase"/>
    <property type="match status" value="1"/>
</dbReference>
<dbReference type="Proteomes" id="UP000516797">
    <property type="component" value="Chromosome"/>
</dbReference>
<dbReference type="EC" id="2.7.7.24" evidence="3 10"/>
<proteinExistence type="inferred from homology"/>
<dbReference type="EMBL" id="CP058741">
    <property type="protein sequence ID" value="QOE28987.1"/>
    <property type="molecule type" value="Genomic_DNA"/>
</dbReference>
<dbReference type="InterPro" id="IPR005907">
    <property type="entry name" value="G1P_thy_trans_s"/>
</dbReference>
<organism evidence="12 13">
    <name type="scientific">Streptococcus suis</name>
    <dbReference type="NCBI Taxonomy" id="1307"/>
    <lineage>
        <taxon>Bacteria</taxon>
        <taxon>Bacillati</taxon>
        <taxon>Bacillota</taxon>
        <taxon>Bacilli</taxon>
        <taxon>Lactobacillales</taxon>
        <taxon>Streptococcaceae</taxon>
        <taxon>Streptococcus</taxon>
    </lineage>
</organism>
<evidence type="ECO:0000256" key="8">
    <source>
        <dbReference type="ARBA" id="ARBA00022842"/>
    </source>
</evidence>
<dbReference type="SUPFAM" id="SSF53448">
    <property type="entry name" value="Nucleotide-diphospho-sugar transferases"/>
    <property type="match status" value="1"/>
</dbReference>
<evidence type="ECO:0000256" key="9">
    <source>
        <dbReference type="ARBA" id="ARBA00049336"/>
    </source>
</evidence>
<keyword evidence="8 10" id="KW-0460">Magnesium</keyword>
<comment type="cofactor">
    <cofactor evidence="1">
        <name>Mg(2+)</name>
        <dbReference type="ChEBI" id="CHEBI:18420"/>
    </cofactor>
</comment>
<keyword evidence="6 10" id="KW-0548">Nucleotidyltransferase</keyword>
<dbReference type="PANTHER" id="PTHR43532">
    <property type="entry name" value="GLUCOSE-1-PHOSPHATE THYMIDYLYLTRANSFERASE"/>
    <property type="match status" value="1"/>
</dbReference>
<keyword evidence="7 10" id="KW-0479">Metal-binding</keyword>
<comment type="catalytic activity">
    <reaction evidence="9 10">
        <text>dTTP + alpha-D-glucose 1-phosphate + H(+) = dTDP-alpha-D-glucose + diphosphate</text>
        <dbReference type="Rhea" id="RHEA:15225"/>
        <dbReference type="ChEBI" id="CHEBI:15378"/>
        <dbReference type="ChEBI" id="CHEBI:33019"/>
        <dbReference type="ChEBI" id="CHEBI:37568"/>
        <dbReference type="ChEBI" id="CHEBI:57477"/>
        <dbReference type="ChEBI" id="CHEBI:58601"/>
        <dbReference type="EC" id="2.7.7.24"/>
    </reaction>
</comment>
<feature type="domain" description="Nucleotidyl transferase" evidence="11">
    <location>
        <begin position="2"/>
        <end position="238"/>
    </location>
</feature>
<evidence type="ECO:0000256" key="3">
    <source>
        <dbReference type="ARBA" id="ARBA00012461"/>
    </source>
</evidence>
<evidence type="ECO:0000313" key="12">
    <source>
        <dbReference type="EMBL" id="QOE28987.1"/>
    </source>
</evidence>
<dbReference type="AlphaFoldDB" id="A0AB37GC49"/>
<evidence type="ECO:0000256" key="7">
    <source>
        <dbReference type="ARBA" id="ARBA00022723"/>
    </source>
</evidence>
<dbReference type="GO" id="GO:0008879">
    <property type="term" value="F:glucose-1-phosphate thymidylyltransferase activity"/>
    <property type="evidence" value="ECO:0007669"/>
    <property type="project" value="UniProtKB-EC"/>
</dbReference>
<dbReference type="CDD" id="cd02538">
    <property type="entry name" value="G1P_TT_short"/>
    <property type="match status" value="1"/>
</dbReference>
<accession>A0AB37GC49</accession>
<evidence type="ECO:0000256" key="6">
    <source>
        <dbReference type="ARBA" id="ARBA00022695"/>
    </source>
</evidence>
<evidence type="ECO:0000256" key="5">
    <source>
        <dbReference type="ARBA" id="ARBA00022679"/>
    </source>
</evidence>
<dbReference type="InterPro" id="IPR005835">
    <property type="entry name" value="NTP_transferase_dom"/>
</dbReference>
<dbReference type="NCBIfam" id="TIGR01207">
    <property type="entry name" value="rmlA"/>
    <property type="match status" value="1"/>
</dbReference>
<dbReference type="Pfam" id="PF00483">
    <property type="entry name" value="NTP_transferase"/>
    <property type="match status" value="1"/>
</dbReference>
<comment type="function">
    <text evidence="10">Catalyzes the formation of dTDP-glucose, from dTTP and glucose 1-phosphate, as well as its pyrophosphorolysis.</text>
</comment>
<evidence type="ECO:0000313" key="13">
    <source>
        <dbReference type="Proteomes" id="UP000516797"/>
    </source>
</evidence>
<evidence type="ECO:0000256" key="10">
    <source>
        <dbReference type="RuleBase" id="RU003706"/>
    </source>
</evidence>
<evidence type="ECO:0000259" key="11">
    <source>
        <dbReference type="Pfam" id="PF00483"/>
    </source>
</evidence>
<dbReference type="RefSeq" id="WP_014636855.1">
    <property type="nucleotide sequence ID" value="NZ_CECZ01000040.1"/>
</dbReference>
<evidence type="ECO:0000256" key="4">
    <source>
        <dbReference type="ARBA" id="ARBA00017654"/>
    </source>
</evidence>
<comment type="similarity">
    <text evidence="2 10">Belongs to the glucose-1-phosphate thymidylyltransferase family.</text>
</comment>
<keyword evidence="5 10" id="KW-0808">Transferase</keyword>
<name>A0AB37GC49_STRSU</name>
<dbReference type="PANTHER" id="PTHR43532:SF1">
    <property type="entry name" value="GLUCOSE-1-PHOSPHATE THYMIDYLYLTRANSFERASE 1"/>
    <property type="match status" value="1"/>
</dbReference>
<dbReference type="Gene3D" id="3.90.550.10">
    <property type="entry name" value="Spore Coat Polysaccharide Biosynthesis Protein SpsA, Chain A"/>
    <property type="match status" value="1"/>
</dbReference>
<dbReference type="InterPro" id="IPR029044">
    <property type="entry name" value="Nucleotide-diphossugar_trans"/>
</dbReference>
<protein>
    <recommendedName>
        <fullName evidence="4 10">Glucose-1-phosphate thymidylyltransferase</fullName>
        <ecNumber evidence="3 10">2.7.7.24</ecNumber>
    </recommendedName>
</protein>
<evidence type="ECO:0000256" key="2">
    <source>
        <dbReference type="ARBA" id="ARBA00010480"/>
    </source>
</evidence>
<reference evidence="12 13" key="1">
    <citation type="submission" date="2020-07" db="EMBL/GenBank/DDBJ databases">
        <title>Complete genome sequences of Streptococcus suis pig pathogenic strain 10, 13-00283-02 and 16085/3b.</title>
        <authorList>
            <person name="Bunk B."/>
            <person name="Jakobczak B."/>
            <person name="Florian V."/>
            <person name="Dittmar D."/>
            <person name="Maeder U."/>
            <person name="Jarek M."/>
            <person name="Baums C.G."/>
            <person name="Haeussler S."/>
            <person name="Voelker U."/>
            <person name="Michalik S."/>
        </authorList>
    </citation>
    <scope>NUCLEOTIDE SEQUENCE [LARGE SCALE GENOMIC DNA]</scope>
    <source>
        <strain evidence="12 13">13-00283-02</strain>
    </source>
</reference>
<sequence length="289" mass="32119">MKGIILAGGSGTRLYPLTRAASKQLMPIYDKPMIYYPLSTLMLAGIKDILIISTPQDLPRFKDMLGDGSELGISLSYAEQPSPDGLAQAFIIGEEFIGDDNVALILGDNIYHGNGLTKMLQRAASKEKGATVFGYQVKDPERFGIVEFDADMNAISIEEKPEEPKSNFAVTGLYFYDNDVVEIAKNIKPSPRGELEITDVNKAYLDRGDLSVELMGRGFAWLDTGTHESLLEAAQYIETVQRLQNVQVANLEEIAYRMGYITKEQVYELAQPLKKNEYGQYLLRLIGEA</sequence>